<comment type="similarity">
    <text evidence="1">Belongs to the avfA family.</text>
</comment>
<gene>
    <name evidence="3" type="ORF">LCER1_G003617</name>
</gene>
<dbReference type="EMBL" id="QGMG01000239">
    <property type="protein sequence ID" value="TVY55448.1"/>
    <property type="molecule type" value="Genomic_DNA"/>
</dbReference>
<dbReference type="Gene3D" id="3.40.50.720">
    <property type="entry name" value="NAD(P)-binding Rossmann-like Domain"/>
    <property type="match status" value="1"/>
</dbReference>
<dbReference type="OrthoDB" id="10254604at2759"/>
<proteinExistence type="inferred from homology"/>
<dbReference type="SUPFAM" id="SSF51735">
    <property type="entry name" value="NAD(P)-binding Rossmann-fold domains"/>
    <property type="match status" value="1"/>
</dbReference>
<organism evidence="3 4">
    <name type="scientific">Lachnellula cervina</name>
    <dbReference type="NCBI Taxonomy" id="1316786"/>
    <lineage>
        <taxon>Eukaryota</taxon>
        <taxon>Fungi</taxon>
        <taxon>Dikarya</taxon>
        <taxon>Ascomycota</taxon>
        <taxon>Pezizomycotina</taxon>
        <taxon>Leotiomycetes</taxon>
        <taxon>Helotiales</taxon>
        <taxon>Lachnaceae</taxon>
        <taxon>Lachnellula</taxon>
    </lineage>
</organism>
<protein>
    <submittedName>
        <fullName evidence="3">UPF0659 protein</fullName>
    </submittedName>
</protein>
<evidence type="ECO:0000313" key="4">
    <source>
        <dbReference type="Proteomes" id="UP000481288"/>
    </source>
</evidence>
<reference evidence="3 4" key="1">
    <citation type="submission" date="2018-05" db="EMBL/GenBank/DDBJ databases">
        <title>Whole genome sequencing for identification of molecular markers to develop diagnostic detection tools for the regulated plant pathogen Lachnellula willkommii.</title>
        <authorList>
            <person name="Giroux E."/>
            <person name="Bilodeau G."/>
        </authorList>
    </citation>
    <scope>NUCLEOTIDE SEQUENCE [LARGE SCALE GENOMIC DNA]</scope>
    <source>
        <strain evidence="3 4">CBS 625.97</strain>
    </source>
</reference>
<comment type="caution">
    <text evidence="3">The sequence shown here is derived from an EMBL/GenBank/DDBJ whole genome shotgun (WGS) entry which is preliminary data.</text>
</comment>
<dbReference type="Pfam" id="PF13460">
    <property type="entry name" value="NAD_binding_10"/>
    <property type="match status" value="1"/>
</dbReference>
<evidence type="ECO:0000259" key="2">
    <source>
        <dbReference type="Pfam" id="PF13460"/>
    </source>
</evidence>
<sequence length="253" mass="27865">MPSVLIFGGSGKVAKFITASLVKQDYKVYSVIRREEHVPELRELGATPIIQSLEDSTVAELTATIKSSTPDLVIFAAGAGLRGFEDPNLSILVDRDAAIRVFDAMAEANCTRRLIILSTIDARNRDKPSPTWYSEEDQKSSDTLWGVLPTYVNAKFEADKDLVEQNSRRGLEYTIIRPTWYGDEEPTGKVKAGLAGFSPRVSRKDVADVFVACIENPATIGCVFEVSGGEIPIKEAVQRVAEEKVNAFGEMYR</sequence>
<dbReference type="InterPro" id="IPR016040">
    <property type="entry name" value="NAD(P)-bd_dom"/>
</dbReference>
<dbReference type="InterPro" id="IPR036291">
    <property type="entry name" value="NAD(P)-bd_dom_sf"/>
</dbReference>
<dbReference type="PANTHER" id="PTHR15020">
    <property type="entry name" value="FLAVIN REDUCTASE-RELATED"/>
    <property type="match status" value="1"/>
</dbReference>
<keyword evidence="4" id="KW-1185">Reference proteome</keyword>
<dbReference type="AlphaFoldDB" id="A0A7D8YRU6"/>
<evidence type="ECO:0000313" key="3">
    <source>
        <dbReference type="EMBL" id="TVY55448.1"/>
    </source>
</evidence>
<feature type="domain" description="NAD(P)-binding" evidence="2">
    <location>
        <begin position="8"/>
        <end position="217"/>
    </location>
</feature>
<name>A0A7D8YRU6_9HELO</name>
<dbReference type="PANTHER" id="PTHR15020:SF50">
    <property type="entry name" value="UPF0659 PROTEIN YMR090W"/>
    <property type="match status" value="1"/>
</dbReference>
<accession>A0A7D8YRU6</accession>
<evidence type="ECO:0000256" key="1">
    <source>
        <dbReference type="ARBA" id="ARBA00038376"/>
    </source>
</evidence>
<dbReference type="Proteomes" id="UP000481288">
    <property type="component" value="Unassembled WGS sequence"/>
</dbReference>